<proteinExistence type="predicted"/>
<reference evidence="2 3" key="1">
    <citation type="journal article" date="2019" name="Nat. Ecol. Evol.">
        <title>Megaphylogeny resolves global patterns of mushroom evolution.</title>
        <authorList>
            <person name="Varga T."/>
            <person name="Krizsan K."/>
            <person name="Foldi C."/>
            <person name="Dima B."/>
            <person name="Sanchez-Garcia M."/>
            <person name="Sanchez-Ramirez S."/>
            <person name="Szollosi G.J."/>
            <person name="Szarkandi J.G."/>
            <person name="Papp V."/>
            <person name="Albert L."/>
            <person name="Andreopoulos W."/>
            <person name="Angelini C."/>
            <person name="Antonin V."/>
            <person name="Barry K.W."/>
            <person name="Bougher N.L."/>
            <person name="Buchanan P."/>
            <person name="Buyck B."/>
            <person name="Bense V."/>
            <person name="Catcheside P."/>
            <person name="Chovatia M."/>
            <person name="Cooper J."/>
            <person name="Damon W."/>
            <person name="Desjardin D."/>
            <person name="Finy P."/>
            <person name="Geml J."/>
            <person name="Haridas S."/>
            <person name="Hughes K."/>
            <person name="Justo A."/>
            <person name="Karasinski D."/>
            <person name="Kautmanova I."/>
            <person name="Kiss B."/>
            <person name="Kocsube S."/>
            <person name="Kotiranta H."/>
            <person name="LaButti K.M."/>
            <person name="Lechner B.E."/>
            <person name="Liimatainen K."/>
            <person name="Lipzen A."/>
            <person name="Lukacs Z."/>
            <person name="Mihaltcheva S."/>
            <person name="Morgado L.N."/>
            <person name="Niskanen T."/>
            <person name="Noordeloos M.E."/>
            <person name="Ohm R.A."/>
            <person name="Ortiz-Santana B."/>
            <person name="Ovrebo C."/>
            <person name="Racz N."/>
            <person name="Riley R."/>
            <person name="Savchenko A."/>
            <person name="Shiryaev A."/>
            <person name="Soop K."/>
            <person name="Spirin V."/>
            <person name="Szebenyi C."/>
            <person name="Tomsovsky M."/>
            <person name="Tulloss R.E."/>
            <person name="Uehling J."/>
            <person name="Grigoriev I.V."/>
            <person name="Vagvolgyi C."/>
            <person name="Papp T."/>
            <person name="Martin F.M."/>
            <person name="Miettinen O."/>
            <person name="Hibbett D.S."/>
            <person name="Nagy L.G."/>
        </authorList>
    </citation>
    <scope>NUCLEOTIDE SEQUENCE [LARGE SCALE GENOMIC DNA]</scope>
    <source>
        <strain evidence="2 3">CBS 309.79</strain>
    </source>
</reference>
<evidence type="ECO:0000313" key="3">
    <source>
        <dbReference type="Proteomes" id="UP000305067"/>
    </source>
</evidence>
<evidence type="ECO:0000256" key="1">
    <source>
        <dbReference type="SAM" id="MobiDB-lite"/>
    </source>
</evidence>
<feature type="compositionally biased region" description="Polar residues" evidence="1">
    <location>
        <begin position="41"/>
        <end position="59"/>
    </location>
</feature>
<sequence>MSNEQHLDEHHKHLRWVHEQAERAAARAKEGKRTHKRSENLGHTSQDPHSSRQTLSATSEPHRAQCFPNKHLLRRQQQKLLLRLRSGSSSSHVFHCSDRVWGDDLCSPSTTSALPIDPATGKVATIFPPTIWLKNSLAAASSRSKELKVIKASTLFRAMRQNFWCSVSLWRSGSNFWRSDFQLLATFLNANPTITTLRIRREVDTDDVTSTHLSRALDRFNDTLLPSSLPKLATLLCPYVLGPSLLADRRTVRRLSIDYGPEMGPKYYSESDIEDAIRIALEHLIMTTVAPGLAKLCIDNDTLHLRASSPDAARELLHFTKLTVFNTNLGPKIRVSAVNRRRRIDISWREALKPAKSINHLDTTHHTIVNKPTLKHLRLEHVTTERWMDFEYQHTIVASYLSKEHPNASRIQIAPSIDWR</sequence>
<evidence type="ECO:0000313" key="2">
    <source>
        <dbReference type="EMBL" id="TFK97768.1"/>
    </source>
</evidence>
<keyword evidence="3" id="KW-1185">Reference proteome</keyword>
<dbReference type="EMBL" id="ML178844">
    <property type="protein sequence ID" value="TFK97768.1"/>
    <property type="molecule type" value="Genomic_DNA"/>
</dbReference>
<feature type="region of interest" description="Disordered" evidence="1">
    <location>
        <begin position="1"/>
        <end position="70"/>
    </location>
</feature>
<feature type="compositionally biased region" description="Basic and acidic residues" evidence="1">
    <location>
        <begin position="1"/>
        <end position="31"/>
    </location>
</feature>
<gene>
    <name evidence="2" type="ORF">BDV98DRAFT_596288</name>
</gene>
<dbReference type="AlphaFoldDB" id="A0A5C3QC71"/>
<accession>A0A5C3QC71</accession>
<organism evidence="2 3">
    <name type="scientific">Pterulicium gracile</name>
    <dbReference type="NCBI Taxonomy" id="1884261"/>
    <lineage>
        <taxon>Eukaryota</taxon>
        <taxon>Fungi</taxon>
        <taxon>Dikarya</taxon>
        <taxon>Basidiomycota</taxon>
        <taxon>Agaricomycotina</taxon>
        <taxon>Agaricomycetes</taxon>
        <taxon>Agaricomycetidae</taxon>
        <taxon>Agaricales</taxon>
        <taxon>Pleurotineae</taxon>
        <taxon>Pterulaceae</taxon>
        <taxon>Pterulicium</taxon>
    </lineage>
</organism>
<dbReference type="Proteomes" id="UP000305067">
    <property type="component" value="Unassembled WGS sequence"/>
</dbReference>
<protein>
    <submittedName>
        <fullName evidence="2">Uncharacterized protein</fullName>
    </submittedName>
</protein>
<name>A0A5C3QC71_9AGAR</name>